<name>V9H862_9NEIS</name>
<keyword evidence="3" id="KW-1185">Reference proteome</keyword>
<protein>
    <submittedName>
        <fullName evidence="2">Uncharacterized protein</fullName>
    </submittedName>
</protein>
<dbReference type="STRING" id="641147.HMPREF9021_01287"/>
<reference evidence="2 3" key="1">
    <citation type="submission" date="2010-03" db="EMBL/GenBank/DDBJ databases">
        <authorList>
            <consortium name="The Broad Institute Genome Sequencing Platform"/>
            <person name="Ward D."/>
            <person name="Earl A."/>
            <person name="Feldgarden M."/>
            <person name="Gevers D."/>
            <person name="Young S."/>
            <person name="Zeng Q."/>
            <person name="Koehrsen M."/>
            <person name="Alvarado L."/>
            <person name="Berlin A.M."/>
            <person name="Borenstein D."/>
            <person name="Chapman S.B."/>
            <person name="Chen Z."/>
            <person name="Engels R."/>
            <person name="Freedman E."/>
            <person name="Gellesch M."/>
            <person name="Goldberg J."/>
            <person name="Griggs A."/>
            <person name="Gujja S."/>
            <person name="Heilman E.R."/>
            <person name="Heiman D.I."/>
            <person name="Hepburn T.A."/>
            <person name="Howarth C."/>
            <person name="Jen D."/>
            <person name="Larson L."/>
            <person name="Mehta T."/>
            <person name="Park D."/>
            <person name="Pearson M."/>
            <person name="Richards J."/>
            <person name="Roberts A."/>
            <person name="Saif S."/>
            <person name="Shea T.D."/>
            <person name="Shenoy N."/>
            <person name="Sisk P."/>
            <person name="Stolte C."/>
            <person name="Sykes S.N."/>
            <person name="Walk T."/>
            <person name="White J."/>
            <person name="Yandava C."/>
            <person name="Izard J."/>
            <person name="Baranova O.V."/>
            <person name="Blanton J.M."/>
            <person name="Tanner A.C."/>
            <person name="Dewhirst F."/>
            <person name="Haas B."/>
            <person name="Nusbaum C."/>
            <person name="Birren B."/>
        </authorList>
    </citation>
    <scope>NUCLEOTIDE SEQUENCE [LARGE SCALE GENOMIC DNA]</scope>
    <source>
        <strain evidence="2 3">ATCC 29453</strain>
    </source>
</reference>
<accession>V9H862</accession>
<organism evidence="2 3">
    <name type="scientific">Simonsiella muelleri ATCC 29453</name>
    <dbReference type="NCBI Taxonomy" id="641147"/>
    <lineage>
        <taxon>Bacteria</taxon>
        <taxon>Pseudomonadati</taxon>
        <taxon>Pseudomonadota</taxon>
        <taxon>Betaproteobacteria</taxon>
        <taxon>Neisseriales</taxon>
        <taxon>Neisseriaceae</taxon>
        <taxon>Simonsiella</taxon>
    </lineage>
</organism>
<dbReference type="HOGENOM" id="CLU_166884_0_0_4"/>
<gene>
    <name evidence="2" type="ORF">HMPREF9021_01287</name>
</gene>
<dbReference type="eggNOG" id="ENOG503488E">
    <property type="taxonomic scope" value="Bacteria"/>
</dbReference>
<keyword evidence="1" id="KW-0472">Membrane</keyword>
<dbReference type="KEGG" id="smur:BWP33_06385"/>
<evidence type="ECO:0000256" key="1">
    <source>
        <dbReference type="SAM" id="Phobius"/>
    </source>
</evidence>
<dbReference type="OrthoDB" id="8607032at2"/>
<keyword evidence="1" id="KW-1133">Transmembrane helix</keyword>
<dbReference type="EMBL" id="ADCY02000050">
    <property type="protein sequence ID" value="EFG30681.1"/>
    <property type="molecule type" value="Genomic_DNA"/>
</dbReference>
<comment type="caution">
    <text evidence="2">The sequence shown here is derived from an EMBL/GenBank/DDBJ whole genome shotgun (WGS) entry which is preliminary data.</text>
</comment>
<proteinExistence type="predicted"/>
<dbReference type="AlphaFoldDB" id="V9H862"/>
<dbReference type="RefSeq" id="WP_002642615.1">
    <property type="nucleotide sequence ID" value="NZ_CP019448.1"/>
</dbReference>
<sequence length="95" mass="10711">MGYQVGNTCYANRAEAENAYFSQVVPVILADGQLSQIGFDGKNWVYQGKEIHAYLPECSIEKNFKDGALIGFFVMSIFIGLWAVNLIIKMIQKVW</sequence>
<evidence type="ECO:0000313" key="3">
    <source>
        <dbReference type="Proteomes" id="UP000017813"/>
    </source>
</evidence>
<reference evidence="2 3" key="2">
    <citation type="submission" date="2011-10" db="EMBL/GenBank/DDBJ databases">
        <title>The Genome Sequence of Simonsiella muelleri ATCC 29453.</title>
        <authorList>
            <consortium name="The Broad Institute Genome Sequencing Platform"/>
            <consortium name="The Broad Institute Genome Sequencing Center for Infectious Disease"/>
            <person name="Earl A."/>
            <person name="Ward D."/>
            <person name="Feldgarden M."/>
            <person name="Gevers D."/>
            <person name="Izard J."/>
            <person name="Baranova O.V."/>
            <person name="Blanton J.M."/>
            <person name="Tanner A.C."/>
            <person name="Dewhirst F."/>
            <person name="Young S.K."/>
            <person name="Zeng Q."/>
            <person name="Gargeya S."/>
            <person name="Fitzgerald M."/>
            <person name="Haas B."/>
            <person name="Abouelleil A."/>
            <person name="Alvarado L."/>
            <person name="Arachchi H.M."/>
            <person name="Berlin A."/>
            <person name="Brown A."/>
            <person name="Chapman S.B."/>
            <person name="Chen Z."/>
            <person name="Dunbar C."/>
            <person name="Freedman E."/>
            <person name="Gearin G."/>
            <person name="Goldberg J."/>
            <person name="Griggs A."/>
            <person name="Gujja S."/>
            <person name="Heiman D."/>
            <person name="Howarth C."/>
            <person name="Larson L."/>
            <person name="Lui A."/>
            <person name="MacDonald P.J.P."/>
            <person name="Montmayeur A."/>
            <person name="Murphy C."/>
            <person name="Neiman D."/>
            <person name="Pearson M."/>
            <person name="Priest M."/>
            <person name="Roberts A."/>
            <person name="Saif S."/>
            <person name="Shea T."/>
            <person name="Shenoy N."/>
            <person name="Sisk P."/>
            <person name="Stolte C."/>
            <person name="Sykes S."/>
            <person name="Wortman J."/>
            <person name="Nusbaum C."/>
            <person name="Birren B."/>
        </authorList>
    </citation>
    <scope>NUCLEOTIDE SEQUENCE [LARGE SCALE GENOMIC DNA]</scope>
    <source>
        <strain evidence="2 3">ATCC 29453</strain>
    </source>
</reference>
<evidence type="ECO:0000313" key="2">
    <source>
        <dbReference type="EMBL" id="EFG30681.1"/>
    </source>
</evidence>
<feature type="transmembrane region" description="Helical" evidence="1">
    <location>
        <begin position="69"/>
        <end position="88"/>
    </location>
</feature>
<keyword evidence="1" id="KW-0812">Transmembrane</keyword>
<dbReference type="Proteomes" id="UP000017813">
    <property type="component" value="Unassembled WGS sequence"/>
</dbReference>